<evidence type="ECO:0000256" key="1">
    <source>
        <dbReference type="SAM" id="MobiDB-lite"/>
    </source>
</evidence>
<accession>A0ABP7HSD5</accession>
<dbReference type="EMBL" id="BAABDE010000017">
    <property type="protein sequence ID" value="GAA3798842.1"/>
    <property type="molecule type" value="Genomic_DNA"/>
</dbReference>
<dbReference type="InterPro" id="IPR025375">
    <property type="entry name" value="DUF4365"/>
</dbReference>
<organism evidence="3 4">
    <name type="scientific">Streptomyces coacervatus</name>
    <dbReference type="NCBI Taxonomy" id="647381"/>
    <lineage>
        <taxon>Bacteria</taxon>
        <taxon>Bacillati</taxon>
        <taxon>Actinomycetota</taxon>
        <taxon>Actinomycetes</taxon>
        <taxon>Kitasatosporales</taxon>
        <taxon>Streptomycetaceae</taxon>
        <taxon>Streptomyces</taxon>
    </lineage>
</organism>
<gene>
    <name evidence="3" type="ORF">GCM10022403_035920</name>
</gene>
<evidence type="ECO:0000313" key="3">
    <source>
        <dbReference type="EMBL" id="GAA3798842.1"/>
    </source>
</evidence>
<name>A0ABP7HSD5_9ACTN</name>
<keyword evidence="4" id="KW-1185">Reference proteome</keyword>
<dbReference type="Proteomes" id="UP001501009">
    <property type="component" value="Unassembled WGS sequence"/>
</dbReference>
<evidence type="ECO:0000259" key="2">
    <source>
        <dbReference type="Pfam" id="PF14280"/>
    </source>
</evidence>
<reference evidence="4" key="1">
    <citation type="journal article" date="2019" name="Int. J. Syst. Evol. Microbiol.">
        <title>The Global Catalogue of Microorganisms (GCM) 10K type strain sequencing project: providing services to taxonomists for standard genome sequencing and annotation.</title>
        <authorList>
            <consortium name="The Broad Institute Genomics Platform"/>
            <consortium name="The Broad Institute Genome Sequencing Center for Infectious Disease"/>
            <person name="Wu L."/>
            <person name="Ma J."/>
        </authorList>
    </citation>
    <scope>NUCLEOTIDE SEQUENCE [LARGE SCALE GENOMIC DNA]</scope>
    <source>
        <strain evidence="4">JCM 17138</strain>
    </source>
</reference>
<feature type="domain" description="DUF4365" evidence="2">
    <location>
        <begin position="52"/>
        <end position="149"/>
    </location>
</feature>
<feature type="region of interest" description="Disordered" evidence="1">
    <location>
        <begin position="1"/>
        <end position="43"/>
    </location>
</feature>
<comment type="caution">
    <text evidence="3">The sequence shown here is derived from an EMBL/GenBank/DDBJ whole genome shotgun (WGS) entry which is preliminary data.</text>
</comment>
<sequence>MSPRPAVLRGRVSEASGRVTKDGTVPDLPGPSRNLRGDGMPKISKGRRVGQAALNALRTLLEEHDHIVEEISGQNDFGEDFYVTFTDDGHVTSDTIKVQVKGGNSRRRGNGYAVRVDQHGDTWANGNIPVYCVVYDPDTGQLHWANATQQLRRSGPLNPPRFIGVSPNAVLDERTMASFVAQARRYVGRYRGRQAVLTHLGEMSGVDFDPADHVLHFVNGYDEDLIFWKSPGDALATLLLSAHGWERYLVSLESLMRSEIPPPEDGSGSGPGGQWGDPDLSTAEDLELSRSEIMWVASCFISTQEADEGPEDDLVEAAECEGCPSCTGEEPVEHANIAADVLHDYVIARIVDRVEAEPDLLRRSILAMREEAELEPEIIAELGPLEADPRVVRQVNRLSRATVTTADDIEPAAFQLAILYFIHRIYIGAPSLPLHEQVRIVWRIPEPTTSGRTAGKPASELRDSP</sequence>
<dbReference type="Pfam" id="PF14280">
    <property type="entry name" value="DUF4365"/>
    <property type="match status" value="1"/>
</dbReference>
<feature type="region of interest" description="Disordered" evidence="1">
    <location>
        <begin position="259"/>
        <end position="281"/>
    </location>
</feature>
<protein>
    <recommendedName>
        <fullName evidence="2">DUF4365 domain-containing protein</fullName>
    </recommendedName>
</protein>
<evidence type="ECO:0000313" key="4">
    <source>
        <dbReference type="Proteomes" id="UP001501009"/>
    </source>
</evidence>
<proteinExistence type="predicted"/>